<sequence>MAYPPQHSPLLGEPTSPRATPAFGELTNSPYLYSDDGASNAQHSSMDGQSMLGLHARQRSYTDDKEEEGVTSPALGAAAAGGAAGGGTGFWSRLSQRGKRFLIIGIILLLIVLIIVIAVPTAITKANAKSNTVAAEVDSSSSSRASSRAASSATGTSSSTSSSASPTGRPAWGGDGSTVYAEDGSTFVYNNSFGGFWNAVPFNDSARPQSFSPALDETWDYNADTIRGVNLGGWLTIEPFIVPGLFEPFNTAGINADATVVDEWTLCEALGSNMSAVITNHYETFITEKDFAEIAAAGLNWVRLPIPWWIIEVWDDEPFLANVGWTYFLKAISWARKYGLRINLDLHAVPGSQNGYNHSGKLGSINFLQSVMGIANAQRTLNYIRTLTEFISQDEYKNVVPMFSILNEPYGPSIGMEPVRHFYLEVYNMIRDITGTGAGNGPFISFHDAFAPQDNVADIDFTVARGGWNGWMPGSDRVSLDTHPYLCFSAPNNDGLAFQASKPCSYFGAKLNTTSATVGLSIAGEWSLAINDCGKWLNQVGNGQRYDGTYFYPGTTTRPFEAVGSCDAWNNYDTWTDETKQGLMNVAMAHMDSFRHFFFWTWKTGYSAQLGKIANPFWNYQLGLAEGWVPKDPRSASGICPSLVSAAGVAYPTFSAPPLSAWQTGGAGAGTILDTAMQASYTAWPPASLGTLAVSAMPTFTPTGSVITMKASRPTSFPQGYATATPNVGDGWFNSADTAGWYTKIAGCNYPPAFSAGSAPTTACNAGAARMKRSPTPVAFPAPTTPPSPRR</sequence>
<keyword evidence="4 17" id="KW-0812">Transmembrane</keyword>
<evidence type="ECO:0000256" key="1">
    <source>
        <dbReference type="ARBA" id="ARBA00004401"/>
    </source>
</evidence>
<feature type="domain" description="Glycoside hydrolase family 5" evidence="18">
    <location>
        <begin position="275"/>
        <end position="436"/>
    </location>
</feature>
<evidence type="ECO:0000313" key="20">
    <source>
        <dbReference type="Proteomes" id="UP000193467"/>
    </source>
</evidence>
<dbReference type="InterPro" id="IPR001547">
    <property type="entry name" value="Glyco_hydro_5"/>
</dbReference>
<dbReference type="STRING" id="106004.A0A1Y2FWR1"/>
<keyword evidence="20" id="KW-1185">Reference proteome</keyword>
<comment type="function">
    <text evidence="13">Glucosidase involved in the degradation of cellulosic biomass. Active on lichenan.</text>
</comment>
<feature type="region of interest" description="Disordered" evidence="16">
    <location>
        <begin position="767"/>
        <end position="791"/>
    </location>
</feature>
<evidence type="ECO:0000256" key="12">
    <source>
        <dbReference type="ARBA" id="ARBA00036824"/>
    </source>
</evidence>
<comment type="similarity">
    <text evidence="2">Belongs to the glycosyl hydrolase 5 (cellulase A) family.</text>
</comment>
<keyword evidence="8 17" id="KW-0472">Membrane</keyword>
<dbReference type="Gene3D" id="3.20.20.80">
    <property type="entry name" value="Glycosidases"/>
    <property type="match status" value="1"/>
</dbReference>
<dbReference type="Proteomes" id="UP000193467">
    <property type="component" value="Unassembled WGS sequence"/>
</dbReference>
<dbReference type="FunCoup" id="A0A1Y2FWR1">
    <property type="interactions" value="14"/>
</dbReference>
<feature type="region of interest" description="Disordered" evidence="16">
    <location>
        <begin position="133"/>
        <end position="175"/>
    </location>
</feature>
<dbReference type="Pfam" id="PF00150">
    <property type="entry name" value="Cellulase"/>
    <property type="match status" value="1"/>
</dbReference>
<dbReference type="SUPFAM" id="SSF51445">
    <property type="entry name" value="(Trans)glycosidases"/>
    <property type="match status" value="1"/>
</dbReference>
<dbReference type="GO" id="GO:0009251">
    <property type="term" value="P:glucan catabolic process"/>
    <property type="evidence" value="ECO:0007669"/>
    <property type="project" value="TreeGrafter"/>
</dbReference>
<feature type="compositionally biased region" description="Polar residues" evidence="16">
    <location>
        <begin position="26"/>
        <end position="46"/>
    </location>
</feature>
<feature type="region of interest" description="Disordered" evidence="16">
    <location>
        <begin position="1"/>
        <end position="46"/>
    </location>
</feature>
<evidence type="ECO:0000256" key="7">
    <source>
        <dbReference type="ARBA" id="ARBA00022989"/>
    </source>
</evidence>
<proteinExistence type="inferred from homology"/>
<dbReference type="OrthoDB" id="62120at2759"/>
<evidence type="ECO:0000313" key="19">
    <source>
        <dbReference type="EMBL" id="ORY88418.1"/>
    </source>
</evidence>
<evidence type="ECO:0000256" key="8">
    <source>
        <dbReference type="ARBA" id="ARBA00023136"/>
    </source>
</evidence>
<evidence type="ECO:0000256" key="9">
    <source>
        <dbReference type="ARBA" id="ARBA00023180"/>
    </source>
</evidence>
<evidence type="ECO:0000256" key="16">
    <source>
        <dbReference type="SAM" id="MobiDB-lite"/>
    </source>
</evidence>
<feature type="compositionally biased region" description="Low complexity" evidence="16">
    <location>
        <begin position="139"/>
        <end position="170"/>
    </location>
</feature>
<comment type="caution">
    <text evidence="19">The sequence shown here is derived from an EMBL/GenBank/DDBJ whole genome shotgun (WGS) entry which is preliminary data.</text>
</comment>
<organism evidence="19 20">
    <name type="scientific">Leucosporidium creatinivorum</name>
    <dbReference type="NCBI Taxonomy" id="106004"/>
    <lineage>
        <taxon>Eukaryota</taxon>
        <taxon>Fungi</taxon>
        <taxon>Dikarya</taxon>
        <taxon>Basidiomycota</taxon>
        <taxon>Pucciniomycotina</taxon>
        <taxon>Microbotryomycetes</taxon>
        <taxon>Leucosporidiales</taxon>
        <taxon>Leucosporidium</taxon>
    </lineage>
</organism>
<keyword evidence="11" id="KW-0961">Cell wall biogenesis/degradation</keyword>
<dbReference type="InterPro" id="IPR017853">
    <property type="entry name" value="GH"/>
</dbReference>
<evidence type="ECO:0000256" key="3">
    <source>
        <dbReference type="ARBA" id="ARBA00022475"/>
    </source>
</evidence>
<evidence type="ECO:0000259" key="18">
    <source>
        <dbReference type="Pfam" id="PF00150"/>
    </source>
</evidence>
<reference evidence="19 20" key="1">
    <citation type="submission" date="2016-07" db="EMBL/GenBank/DDBJ databases">
        <title>Pervasive Adenine N6-methylation of Active Genes in Fungi.</title>
        <authorList>
            <consortium name="DOE Joint Genome Institute"/>
            <person name="Mondo S.J."/>
            <person name="Dannebaum R.O."/>
            <person name="Kuo R.C."/>
            <person name="Labutti K."/>
            <person name="Haridas S."/>
            <person name="Kuo A."/>
            <person name="Salamov A."/>
            <person name="Ahrendt S.R."/>
            <person name="Lipzen A."/>
            <person name="Sullivan W."/>
            <person name="Andreopoulos W.B."/>
            <person name="Clum A."/>
            <person name="Lindquist E."/>
            <person name="Daum C."/>
            <person name="Ramamoorthy G.K."/>
            <person name="Gryganskyi A."/>
            <person name="Culley D."/>
            <person name="Magnuson J.K."/>
            <person name="James T.Y."/>
            <person name="O'Malley M.A."/>
            <person name="Stajich J.E."/>
            <person name="Spatafora J.W."/>
            <person name="Visel A."/>
            <person name="Grigoriev I.V."/>
        </authorList>
    </citation>
    <scope>NUCLEOTIDE SEQUENCE [LARGE SCALE GENOMIC DNA]</scope>
    <source>
        <strain evidence="19 20">62-1032</strain>
    </source>
</reference>
<dbReference type="GO" id="GO:0004338">
    <property type="term" value="F:glucan exo-1,3-beta-glucosidase activity"/>
    <property type="evidence" value="ECO:0007669"/>
    <property type="project" value="UniProtKB-EC"/>
</dbReference>
<dbReference type="GO" id="GO:0005576">
    <property type="term" value="C:extracellular region"/>
    <property type="evidence" value="ECO:0007669"/>
    <property type="project" value="TreeGrafter"/>
</dbReference>
<evidence type="ECO:0000256" key="13">
    <source>
        <dbReference type="ARBA" id="ARBA00037126"/>
    </source>
</evidence>
<keyword evidence="7 17" id="KW-1133">Transmembrane helix</keyword>
<dbReference type="EMBL" id="MCGR01000010">
    <property type="protein sequence ID" value="ORY88418.1"/>
    <property type="molecule type" value="Genomic_DNA"/>
</dbReference>
<dbReference type="InParanoid" id="A0A1Y2FWR1"/>
<keyword evidence="9" id="KW-0325">Glycoprotein</keyword>
<keyword evidence="10" id="KW-0326">Glycosidase</keyword>
<name>A0A1Y2FWR1_9BASI</name>
<protein>
    <recommendedName>
        <fullName evidence="14">glucan 1,3-beta-glucosidase</fullName>
        <ecNumber evidence="14">3.2.1.58</ecNumber>
    </recommendedName>
    <alternativeName>
        <fullName evidence="15">Exo-1,3-beta-glucanase D</fullName>
    </alternativeName>
</protein>
<dbReference type="InterPro" id="IPR050386">
    <property type="entry name" value="Glycosyl_hydrolase_5"/>
</dbReference>
<evidence type="ECO:0000256" key="10">
    <source>
        <dbReference type="ARBA" id="ARBA00023295"/>
    </source>
</evidence>
<feature type="transmembrane region" description="Helical" evidence="17">
    <location>
        <begin position="101"/>
        <end position="123"/>
    </location>
</feature>
<keyword evidence="6" id="KW-0735">Signal-anchor</keyword>
<gene>
    <name evidence="19" type="ORF">BCR35DRAFT_301538</name>
</gene>
<comment type="subcellular location">
    <subcellularLocation>
        <location evidence="1">Cell membrane</location>
        <topology evidence="1">Single-pass type II membrane protein</topology>
    </subcellularLocation>
</comment>
<dbReference type="EC" id="3.2.1.58" evidence="14"/>
<dbReference type="GO" id="GO:0009986">
    <property type="term" value="C:cell surface"/>
    <property type="evidence" value="ECO:0007669"/>
    <property type="project" value="TreeGrafter"/>
</dbReference>
<keyword evidence="3" id="KW-1003">Cell membrane</keyword>
<dbReference type="PANTHER" id="PTHR31297">
    <property type="entry name" value="GLUCAN ENDO-1,6-BETA-GLUCOSIDASE B"/>
    <property type="match status" value="1"/>
</dbReference>
<evidence type="ECO:0000256" key="11">
    <source>
        <dbReference type="ARBA" id="ARBA00023316"/>
    </source>
</evidence>
<keyword evidence="5 19" id="KW-0378">Hydrolase</keyword>
<dbReference type="FunFam" id="3.20.20.80:FF:000033">
    <property type="entry name" value="Glucan 1,3-beta-glucosidase A"/>
    <property type="match status" value="1"/>
</dbReference>
<dbReference type="PANTHER" id="PTHR31297:SF34">
    <property type="entry name" value="GLUCAN 1,3-BETA-GLUCOSIDASE 2"/>
    <property type="match status" value="1"/>
</dbReference>
<feature type="compositionally biased region" description="Pro residues" evidence="16">
    <location>
        <begin position="778"/>
        <end position="791"/>
    </location>
</feature>
<evidence type="ECO:0000256" key="5">
    <source>
        <dbReference type="ARBA" id="ARBA00022801"/>
    </source>
</evidence>
<evidence type="ECO:0000256" key="15">
    <source>
        <dbReference type="ARBA" id="ARBA00041260"/>
    </source>
</evidence>
<dbReference type="GO" id="GO:0071555">
    <property type="term" value="P:cell wall organization"/>
    <property type="evidence" value="ECO:0007669"/>
    <property type="project" value="UniProtKB-KW"/>
</dbReference>
<dbReference type="AlphaFoldDB" id="A0A1Y2FWR1"/>
<evidence type="ECO:0000256" key="17">
    <source>
        <dbReference type="SAM" id="Phobius"/>
    </source>
</evidence>
<comment type="catalytic activity">
    <reaction evidence="12">
        <text>Successive hydrolysis of beta-D-glucose units from the non-reducing ends of (1-&gt;3)-beta-D-glucans, releasing alpha-glucose.</text>
        <dbReference type="EC" id="3.2.1.58"/>
    </reaction>
</comment>
<evidence type="ECO:0000256" key="14">
    <source>
        <dbReference type="ARBA" id="ARBA00038929"/>
    </source>
</evidence>
<evidence type="ECO:0000256" key="6">
    <source>
        <dbReference type="ARBA" id="ARBA00022968"/>
    </source>
</evidence>
<evidence type="ECO:0000256" key="4">
    <source>
        <dbReference type="ARBA" id="ARBA00022692"/>
    </source>
</evidence>
<evidence type="ECO:0000256" key="2">
    <source>
        <dbReference type="ARBA" id="ARBA00005641"/>
    </source>
</evidence>
<dbReference type="GO" id="GO:0005886">
    <property type="term" value="C:plasma membrane"/>
    <property type="evidence" value="ECO:0007669"/>
    <property type="project" value="UniProtKB-SubCell"/>
</dbReference>
<accession>A0A1Y2FWR1</accession>